<dbReference type="PANTHER" id="PTHR13271">
    <property type="entry name" value="UNCHARACTERIZED PUTATIVE METHYLTRANSFERASE"/>
    <property type="match status" value="1"/>
</dbReference>
<dbReference type="EMBL" id="MU853556">
    <property type="protein sequence ID" value="KAK4147329.1"/>
    <property type="molecule type" value="Genomic_DNA"/>
</dbReference>
<comment type="caution">
    <text evidence="2">The sequence shown here is derived from an EMBL/GenBank/DDBJ whole genome shotgun (WGS) entry which is preliminary data.</text>
</comment>
<dbReference type="PROSITE" id="PS50280">
    <property type="entry name" value="SET"/>
    <property type="match status" value="1"/>
</dbReference>
<dbReference type="Pfam" id="PF00856">
    <property type="entry name" value="SET"/>
    <property type="match status" value="1"/>
</dbReference>
<evidence type="ECO:0000313" key="3">
    <source>
        <dbReference type="Proteomes" id="UP001302676"/>
    </source>
</evidence>
<gene>
    <name evidence="2" type="ORF">C8A04DRAFT_34058</name>
</gene>
<dbReference type="SUPFAM" id="SSF82199">
    <property type="entry name" value="SET domain"/>
    <property type="match status" value="1"/>
</dbReference>
<reference evidence="2" key="1">
    <citation type="journal article" date="2023" name="Mol. Phylogenet. Evol.">
        <title>Genome-scale phylogeny and comparative genomics of the fungal order Sordariales.</title>
        <authorList>
            <person name="Hensen N."/>
            <person name="Bonometti L."/>
            <person name="Westerberg I."/>
            <person name="Brannstrom I.O."/>
            <person name="Guillou S."/>
            <person name="Cros-Aarteil S."/>
            <person name="Calhoun S."/>
            <person name="Haridas S."/>
            <person name="Kuo A."/>
            <person name="Mondo S."/>
            <person name="Pangilinan J."/>
            <person name="Riley R."/>
            <person name="LaButti K."/>
            <person name="Andreopoulos B."/>
            <person name="Lipzen A."/>
            <person name="Chen C."/>
            <person name="Yan M."/>
            <person name="Daum C."/>
            <person name="Ng V."/>
            <person name="Clum A."/>
            <person name="Steindorff A."/>
            <person name="Ohm R.A."/>
            <person name="Martin F."/>
            <person name="Silar P."/>
            <person name="Natvig D.O."/>
            <person name="Lalanne C."/>
            <person name="Gautier V."/>
            <person name="Ament-Velasquez S.L."/>
            <person name="Kruys A."/>
            <person name="Hutchinson M.I."/>
            <person name="Powell A.J."/>
            <person name="Barry K."/>
            <person name="Miller A.N."/>
            <person name="Grigoriev I.V."/>
            <person name="Debuchy R."/>
            <person name="Gladieux P."/>
            <person name="Hiltunen Thoren M."/>
            <person name="Johannesson H."/>
        </authorList>
    </citation>
    <scope>NUCLEOTIDE SEQUENCE</scope>
    <source>
        <strain evidence="2">CBS 141.50</strain>
    </source>
</reference>
<reference evidence="2" key="2">
    <citation type="submission" date="2023-05" db="EMBL/GenBank/DDBJ databases">
        <authorList>
            <consortium name="Lawrence Berkeley National Laboratory"/>
            <person name="Steindorff A."/>
            <person name="Hensen N."/>
            <person name="Bonometti L."/>
            <person name="Westerberg I."/>
            <person name="Brannstrom I.O."/>
            <person name="Guillou S."/>
            <person name="Cros-Aarteil S."/>
            <person name="Calhoun S."/>
            <person name="Haridas S."/>
            <person name="Kuo A."/>
            <person name="Mondo S."/>
            <person name="Pangilinan J."/>
            <person name="Riley R."/>
            <person name="Labutti K."/>
            <person name="Andreopoulos B."/>
            <person name="Lipzen A."/>
            <person name="Chen C."/>
            <person name="Yanf M."/>
            <person name="Daum C."/>
            <person name="Ng V."/>
            <person name="Clum A."/>
            <person name="Ohm R."/>
            <person name="Martin F."/>
            <person name="Silar P."/>
            <person name="Natvig D."/>
            <person name="Lalanne C."/>
            <person name="Gautier V."/>
            <person name="Ament-Velasquez S.L."/>
            <person name="Kruys A."/>
            <person name="Hutchinson M.I."/>
            <person name="Powell A.J."/>
            <person name="Barry K."/>
            <person name="Miller A.N."/>
            <person name="Grigoriev I.V."/>
            <person name="Debuchy R."/>
            <person name="Gladieux P."/>
            <person name="Thoren M.H."/>
            <person name="Johannesson H."/>
        </authorList>
    </citation>
    <scope>NUCLEOTIDE SEQUENCE</scope>
    <source>
        <strain evidence="2">CBS 141.50</strain>
    </source>
</reference>
<protein>
    <recommendedName>
        <fullName evidence="1">SET domain-containing protein</fullName>
    </recommendedName>
</protein>
<dbReference type="InterPro" id="IPR001214">
    <property type="entry name" value="SET_dom"/>
</dbReference>
<feature type="domain" description="SET" evidence="1">
    <location>
        <begin position="19"/>
        <end position="225"/>
    </location>
</feature>
<evidence type="ECO:0000259" key="1">
    <source>
        <dbReference type="PROSITE" id="PS50280"/>
    </source>
</evidence>
<dbReference type="InterPro" id="IPR046341">
    <property type="entry name" value="SET_dom_sf"/>
</dbReference>
<dbReference type="Gene3D" id="3.90.1410.10">
    <property type="entry name" value="set domain protein methyltransferase, domain 1"/>
    <property type="match status" value="1"/>
</dbReference>
<evidence type="ECO:0000313" key="2">
    <source>
        <dbReference type="EMBL" id="KAK4147329.1"/>
    </source>
</evidence>
<dbReference type="RefSeq" id="XP_062640700.1">
    <property type="nucleotide sequence ID" value="XM_062782698.1"/>
</dbReference>
<accession>A0AAN6V9M3</accession>
<dbReference type="InterPro" id="IPR050600">
    <property type="entry name" value="SETD3_SETD6_MTase"/>
</dbReference>
<name>A0AAN6V9M3_9PEZI</name>
<dbReference type="Proteomes" id="UP001302676">
    <property type="component" value="Unassembled WGS sequence"/>
</dbReference>
<dbReference type="AlphaFoldDB" id="A0AAN6V9M3"/>
<sequence>MERRRALLRWAKAQGIRKNGISFVEIPGRGNGMVAQRRLKEGQTILVVPPEAIHSLHSIPRTILQRLPRDISIHALLAAELALDTSEDLEPWRSMLPTLSDFKHALPFMWHEELHAMLPRPAKHIIRQQQARFARDWGLISTAFPKMSLEEFLYTWFIVNTRAFYYVTEQMEAYPPDDRLALVPLQDFFNHADDGCRVSFSPGGCYEVRTNRTYRAGEEIYLSYGDHSNDFLLAEYGFVMEENRWDQACLEDVILPKLNAAQKAQLESRCYLGPFTIKLDADNLVCHKTRVALGLLCCTPEESHTILETTGECGQVSQHKVDKLLAQLLHELWEKAEETIAAVGETSVGQSEQRELIIGRWKQIQATVMKAINRLEPSVSVTE</sequence>
<keyword evidence="3" id="KW-1185">Reference proteome</keyword>
<dbReference type="GeneID" id="87819311"/>
<proteinExistence type="predicted"/>
<dbReference type="PANTHER" id="PTHR13271:SF137">
    <property type="entry name" value="SET DOMAIN-CONTAINING PROTEIN"/>
    <property type="match status" value="1"/>
</dbReference>
<dbReference type="GO" id="GO:0016279">
    <property type="term" value="F:protein-lysine N-methyltransferase activity"/>
    <property type="evidence" value="ECO:0007669"/>
    <property type="project" value="UniProtKB-ARBA"/>
</dbReference>
<organism evidence="2 3">
    <name type="scientific">Dichotomopilus funicola</name>
    <dbReference type="NCBI Taxonomy" id="1934379"/>
    <lineage>
        <taxon>Eukaryota</taxon>
        <taxon>Fungi</taxon>
        <taxon>Dikarya</taxon>
        <taxon>Ascomycota</taxon>
        <taxon>Pezizomycotina</taxon>
        <taxon>Sordariomycetes</taxon>
        <taxon>Sordariomycetidae</taxon>
        <taxon>Sordariales</taxon>
        <taxon>Chaetomiaceae</taxon>
        <taxon>Dichotomopilus</taxon>
    </lineage>
</organism>